<dbReference type="Proteomes" id="UP001152797">
    <property type="component" value="Unassembled WGS sequence"/>
</dbReference>
<evidence type="ECO:0000313" key="2">
    <source>
        <dbReference type="EMBL" id="CAL4766899.1"/>
    </source>
</evidence>
<dbReference type="EMBL" id="CAMXCT020000498">
    <property type="protein sequence ID" value="CAL1132962.1"/>
    <property type="molecule type" value="Genomic_DNA"/>
</dbReference>
<dbReference type="EMBL" id="CAMXCT030000498">
    <property type="protein sequence ID" value="CAL4766899.1"/>
    <property type="molecule type" value="Genomic_DNA"/>
</dbReference>
<dbReference type="AlphaFoldDB" id="A0A9P1BUP5"/>
<proteinExistence type="predicted"/>
<evidence type="ECO:0000313" key="3">
    <source>
        <dbReference type="Proteomes" id="UP001152797"/>
    </source>
</evidence>
<organism evidence="1">
    <name type="scientific">Cladocopium goreaui</name>
    <dbReference type="NCBI Taxonomy" id="2562237"/>
    <lineage>
        <taxon>Eukaryota</taxon>
        <taxon>Sar</taxon>
        <taxon>Alveolata</taxon>
        <taxon>Dinophyceae</taxon>
        <taxon>Suessiales</taxon>
        <taxon>Symbiodiniaceae</taxon>
        <taxon>Cladocopium</taxon>
    </lineage>
</organism>
<name>A0A9P1BUP5_9DINO</name>
<dbReference type="EMBL" id="CAMXCT010000498">
    <property type="protein sequence ID" value="CAI3979587.1"/>
    <property type="molecule type" value="Genomic_DNA"/>
</dbReference>
<protein>
    <submittedName>
        <fullName evidence="1">Uncharacterized protein</fullName>
    </submittedName>
</protein>
<evidence type="ECO:0000313" key="1">
    <source>
        <dbReference type="EMBL" id="CAI3979587.1"/>
    </source>
</evidence>
<keyword evidence="3" id="KW-1185">Reference proteome</keyword>
<reference evidence="1" key="1">
    <citation type="submission" date="2022-10" db="EMBL/GenBank/DDBJ databases">
        <authorList>
            <person name="Chen Y."/>
            <person name="Dougan E. K."/>
            <person name="Chan C."/>
            <person name="Rhodes N."/>
            <person name="Thang M."/>
        </authorList>
    </citation>
    <scope>NUCLEOTIDE SEQUENCE</scope>
</reference>
<accession>A0A9P1BUP5</accession>
<comment type="caution">
    <text evidence="1">The sequence shown here is derived from an EMBL/GenBank/DDBJ whole genome shotgun (WGS) entry which is preliminary data.</text>
</comment>
<sequence>MLCSKGGADVATVASTYSSAMQSLIKNGSFKVADVTDSASVTLPTDKTEENVAAEPTTTSIVECVDGMSIISQGKLNSYGFKKACQDDPFASKLNSADSLYLLRMGLTAENLAACRKAGIDSPKLCFNVRHLEKGEKITTTVEILYDLDLSQAYVKTLFDKLKPNEPLKEKLFNVVGQEERDDFKMYFWGDISTNPPVLATRPKIMYFIKMTVLQSDGKPVSGSPRGRTQHFNATIICNMYMYYMCLHVGQSKTHDTTNVTVGY</sequence>
<reference evidence="2 3" key="2">
    <citation type="submission" date="2024-05" db="EMBL/GenBank/DDBJ databases">
        <authorList>
            <person name="Chen Y."/>
            <person name="Shah S."/>
            <person name="Dougan E. K."/>
            <person name="Thang M."/>
            <person name="Chan C."/>
        </authorList>
    </citation>
    <scope>NUCLEOTIDE SEQUENCE [LARGE SCALE GENOMIC DNA]</scope>
</reference>
<gene>
    <name evidence="1" type="ORF">C1SCF055_LOCUS7526</name>
</gene>